<evidence type="ECO:0000313" key="1">
    <source>
        <dbReference type="EMBL" id="KAA6362087.1"/>
    </source>
</evidence>
<sequence>MLKYTLKNITQVRSELFPQDVENYQKYVSLRVKSRPCFDLYENVQFKERFFGCAMIKIQEMILVIVKLHLMMRSFTISTQRLPTLKNKKIEVEKPADEDQKAYAHQVKAGDEVILIEKPLMLQSEIC</sequence>
<comment type="caution">
    <text evidence="1">The sequence shown here is derived from an EMBL/GenBank/DDBJ whole genome shotgun (WGS) entry which is preliminary data.</text>
</comment>
<evidence type="ECO:0000313" key="2">
    <source>
        <dbReference type="Proteomes" id="UP000324800"/>
    </source>
</evidence>
<proteinExistence type="predicted"/>
<accession>A0A5J4TUX9</accession>
<dbReference type="Proteomes" id="UP000324800">
    <property type="component" value="Unassembled WGS sequence"/>
</dbReference>
<name>A0A5J4TUX9_9EUKA</name>
<protein>
    <submittedName>
        <fullName evidence="1">Uncharacterized protein</fullName>
    </submittedName>
</protein>
<dbReference type="EMBL" id="SNRW01024668">
    <property type="protein sequence ID" value="KAA6362087.1"/>
    <property type="molecule type" value="Genomic_DNA"/>
</dbReference>
<organism evidence="1 2">
    <name type="scientific">Streblomastix strix</name>
    <dbReference type="NCBI Taxonomy" id="222440"/>
    <lineage>
        <taxon>Eukaryota</taxon>
        <taxon>Metamonada</taxon>
        <taxon>Preaxostyla</taxon>
        <taxon>Oxymonadida</taxon>
        <taxon>Streblomastigidae</taxon>
        <taxon>Streblomastix</taxon>
    </lineage>
</organism>
<reference evidence="1 2" key="1">
    <citation type="submission" date="2019-03" db="EMBL/GenBank/DDBJ databases">
        <title>Single cell metagenomics reveals metabolic interactions within the superorganism composed of flagellate Streblomastix strix and complex community of Bacteroidetes bacteria on its surface.</title>
        <authorList>
            <person name="Treitli S.C."/>
            <person name="Kolisko M."/>
            <person name="Husnik F."/>
            <person name="Keeling P."/>
            <person name="Hampl V."/>
        </authorList>
    </citation>
    <scope>NUCLEOTIDE SEQUENCE [LARGE SCALE GENOMIC DNA]</scope>
    <source>
        <strain evidence="1">ST1C</strain>
    </source>
</reference>
<dbReference type="AlphaFoldDB" id="A0A5J4TUX9"/>
<gene>
    <name evidence="1" type="ORF">EZS28_042386</name>
</gene>